<keyword evidence="1 2" id="KW-0690">Ribosome biogenesis</keyword>
<dbReference type="SUPFAM" id="SSF89919">
    <property type="entry name" value="Ribosome-binding factor A, RbfA"/>
    <property type="match status" value="1"/>
</dbReference>
<dbReference type="GO" id="GO:0005829">
    <property type="term" value="C:cytosol"/>
    <property type="evidence" value="ECO:0007669"/>
    <property type="project" value="TreeGrafter"/>
</dbReference>
<dbReference type="InterPro" id="IPR015946">
    <property type="entry name" value="KH_dom-like_a/b"/>
</dbReference>
<evidence type="ECO:0000313" key="3">
    <source>
        <dbReference type="EMBL" id="BCK79654.1"/>
    </source>
</evidence>
<keyword evidence="3" id="KW-0614">Plasmid</keyword>
<name>A0A810PVC1_9FIRM</name>
<organism evidence="3 4">
    <name type="scientific">Vescimonas fastidiosa</name>
    <dbReference type="NCBI Taxonomy" id="2714353"/>
    <lineage>
        <taxon>Bacteria</taxon>
        <taxon>Bacillati</taxon>
        <taxon>Bacillota</taxon>
        <taxon>Clostridia</taxon>
        <taxon>Eubacteriales</taxon>
        <taxon>Oscillospiraceae</taxon>
        <taxon>Vescimonas</taxon>
    </lineage>
</organism>
<comment type="subunit">
    <text evidence="2">Monomer. Binds 30S ribosomal subunits, but not 50S ribosomal subunits or 70S ribosomes.</text>
</comment>
<evidence type="ECO:0000313" key="4">
    <source>
        <dbReference type="Proteomes" id="UP000681343"/>
    </source>
</evidence>
<dbReference type="PANTHER" id="PTHR33515:SF1">
    <property type="entry name" value="RIBOSOME-BINDING FACTOR A, CHLOROPLASTIC-RELATED"/>
    <property type="match status" value="1"/>
</dbReference>
<dbReference type="KEGG" id="vfa:MM35RIKEN_18460"/>
<evidence type="ECO:0000256" key="2">
    <source>
        <dbReference type="HAMAP-Rule" id="MF_00003"/>
    </source>
</evidence>
<dbReference type="NCBIfam" id="TIGR00082">
    <property type="entry name" value="rbfA"/>
    <property type="match status" value="1"/>
</dbReference>
<keyword evidence="4" id="KW-1185">Reference proteome</keyword>
<dbReference type="GO" id="GO:0043024">
    <property type="term" value="F:ribosomal small subunit binding"/>
    <property type="evidence" value="ECO:0007669"/>
    <property type="project" value="TreeGrafter"/>
</dbReference>
<dbReference type="RefSeq" id="WP_212821355.1">
    <property type="nucleotide sequence ID" value="NZ_AP023416.1"/>
</dbReference>
<dbReference type="GO" id="GO:0030490">
    <property type="term" value="P:maturation of SSU-rRNA"/>
    <property type="evidence" value="ECO:0007669"/>
    <property type="project" value="UniProtKB-UniRule"/>
</dbReference>
<comment type="similarity">
    <text evidence="2">Belongs to the RbfA family.</text>
</comment>
<dbReference type="Proteomes" id="UP000681343">
    <property type="component" value="Plasmid pMM35_01"/>
</dbReference>
<dbReference type="PROSITE" id="PS01319">
    <property type="entry name" value="RBFA"/>
    <property type="match status" value="1"/>
</dbReference>
<evidence type="ECO:0000256" key="1">
    <source>
        <dbReference type="ARBA" id="ARBA00022517"/>
    </source>
</evidence>
<dbReference type="PANTHER" id="PTHR33515">
    <property type="entry name" value="RIBOSOME-BINDING FACTOR A, CHLOROPLASTIC-RELATED"/>
    <property type="match status" value="1"/>
</dbReference>
<gene>
    <name evidence="2 3" type="primary">rbfA</name>
    <name evidence="3" type="ORF">MM35RIKEN_18460</name>
</gene>
<dbReference type="EMBL" id="AP023416">
    <property type="protein sequence ID" value="BCK79654.1"/>
    <property type="molecule type" value="Genomic_DNA"/>
</dbReference>
<dbReference type="InterPro" id="IPR000238">
    <property type="entry name" value="RbfA"/>
</dbReference>
<comment type="subcellular location">
    <subcellularLocation>
        <location evidence="2">Cytoplasm</location>
    </subcellularLocation>
</comment>
<proteinExistence type="inferred from homology"/>
<dbReference type="Gene3D" id="3.30.300.20">
    <property type="match status" value="1"/>
</dbReference>
<dbReference type="HAMAP" id="MF_00003">
    <property type="entry name" value="RbfA"/>
    <property type="match status" value="1"/>
</dbReference>
<reference evidence="3" key="1">
    <citation type="submission" date="2020-09" db="EMBL/GenBank/DDBJ databases">
        <title>New species isolated from human feces.</title>
        <authorList>
            <person name="Kitahara M."/>
            <person name="Shigeno Y."/>
            <person name="Shime M."/>
            <person name="Matsumoto Y."/>
            <person name="Nakamura S."/>
            <person name="Motooka D."/>
            <person name="Fukuoka S."/>
            <person name="Nishikawa H."/>
            <person name="Benno Y."/>
        </authorList>
    </citation>
    <scope>NUCLEOTIDE SEQUENCE</scope>
    <source>
        <strain evidence="3">MM35</strain>
        <plasmid evidence="3">pMM35_01</plasmid>
    </source>
</reference>
<dbReference type="InterPro" id="IPR023799">
    <property type="entry name" value="RbfA_dom_sf"/>
</dbReference>
<sequence length="128" mass="14515">MASNRIGRINEEIRKELSALLRTVKDPRVAEAMLTITHVDTTPDLRQCRVYVSALNCKDEKELMRGLKSAAGFLRRELGSRVDLRYTPELQFIADDSIAYGAHILDMLNHVKPANPENENIVLPEDIK</sequence>
<dbReference type="InterPro" id="IPR020053">
    <property type="entry name" value="Ribosome-bd_factorA_CS"/>
</dbReference>
<accession>A0A810PVC1</accession>
<dbReference type="AlphaFoldDB" id="A0A810PVC1"/>
<comment type="function">
    <text evidence="2">One of several proteins that assist in the late maturation steps of the functional core of the 30S ribosomal subunit. Associates with free 30S ribosomal subunits (but not with 30S subunits that are part of 70S ribosomes or polysomes). Required for efficient processing of 16S rRNA. May interact with the 5'-terminal helix region of 16S rRNA.</text>
</comment>
<dbReference type="Pfam" id="PF02033">
    <property type="entry name" value="RBFA"/>
    <property type="match status" value="1"/>
</dbReference>
<protein>
    <recommendedName>
        <fullName evidence="2">Ribosome-binding factor A</fullName>
    </recommendedName>
</protein>
<geneLocation type="plasmid" evidence="3 4">
    <name>pMM35_01</name>
</geneLocation>
<keyword evidence="2" id="KW-0963">Cytoplasm</keyword>